<evidence type="ECO:0000313" key="2">
    <source>
        <dbReference type="EMBL" id="CAG8687230.1"/>
    </source>
</evidence>
<organism evidence="2 3">
    <name type="scientific">Ambispora leptoticha</name>
    <dbReference type="NCBI Taxonomy" id="144679"/>
    <lineage>
        <taxon>Eukaryota</taxon>
        <taxon>Fungi</taxon>
        <taxon>Fungi incertae sedis</taxon>
        <taxon>Mucoromycota</taxon>
        <taxon>Glomeromycotina</taxon>
        <taxon>Glomeromycetes</taxon>
        <taxon>Archaeosporales</taxon>
        <taxon>Ambisporaceae</taxon>
        <taxon>Ambispora</taxon>
    </lineage>
</organism>
<evidence type="ECO:0000256" key="1">
    <source>
        <dbReference type="SAM" id="MobiDB-lite"/>
    </source>
</evidence>
<protein>
    <submittedName>
        <fullName evidence="2">14410_t:CDS:1</fullName>
    </submittedName>
</protein>
<dbReference type="EMBL" id="CAJVPS010015690">
    <property type="protein sequence ID" value="CAG8687230.1"/>
    <property type="molecule type" value="Genomic_DNA"/>
</dbReference>
<name>A0A9N9EMT3_9GLOM</name>
<feature type="compositionally biased region" description="Basic and acidic residues" evidence="1">
    <location>
        <begin position="1"/>
        <end position="13"/>
    </location>
</feature>
<reference evidence="2" key="1">
    <citation type="submission" date="2021-06" db="EMBL/GenBank/DDBJ databases">
        <authorList>
            <person name="Kallberg Y."/>
            <person name="Tangrot J."/>
            <person name="Rosling A."/>
        </authorList>
    </citation>
    <scope>NUCLEOTIDE SEQUENCE</scope>
    <source>
        <strain evidence="2">FL130A</strain>
    </source>
</reference>
<evidence type="ECO:0000313" key="3">
    <source>
        <dbReference type="Proteomes" id="UP000789508"/>
    </source>
</evidence>
<feature type="compositionally biased region" description="Basic residues" evidence="1">
    <location>
        <begin position="14"/>
        <end position="27"/>
    </location>
</feature>
<accession>A0A9N9EMT3</accession>
<dbReference type="AlphaFoldDB" id="A0A9N9EMT3"/>
<feature type="compositionally biased region" description="Low complexity" evidence="1">
    <location>
        <begin position="37"/>
        <end position="82"/>
    </location>
</feature>
<keyword evidence="3" id="KW-1185">Reference proteome</keyword>
<dbReference type="Proteomes" id="UP000789508">
    <property type="component" value="Unassembled WGS sequence"/>
</dbReference>
<feature type="region of interest" description="Disordered" evidence="1">
    <location>
        <begin position="1"/>
        <end position="135"/>
    </location>
</feature>
<feature type="compositionally biased region" description="Basic and acidic residues" evidence="1">
    <location>
        <begin position="125"/>
        <end position="135"/>
    </location>
</feature>
<gene>
    <name evidence="2" type="ORF">ALEPTO_LOCUS11083</name>
</gene>
<feature type="non-terminal residue" evidence="2">
    <location>
        <position position="192"/>
    </location>
</feature>
<feature type="compositionally biased region" description="Basic and acidic residues" evidence="1">
    <location>
        <begin position="84"/>
        <end position="101"/>
    </location>
</feature>
<sequence length="192" mass="20499">MDAETAQREEKLLAAKKKLKKFQKKKAGGGGGGGGNTNNTSNNSTTSDPTSPIAARRTSVDSATTSRTRTSSINSETSSGRTEVIIDAKANESKTQVEDRSIVAVSSDVQKEKLMTPESADAVEEPSHINIESHSKLVEGHQPIEEPREKIAIPTVALAETNIPDKRSLTTESSVTYEDLASICSTQQQTIA</sequence>
<proteinExistence type="predicted"/>
<comment type="caution">
    <text evidence="2">The sequence shown here is derived from an EMBL/GenBank/DDBJ whole genome shotgun (WGS) entry which is preliminary data.</text>
</comment>